<gene>
    <name evidence="2" type="ORF">DPMN_111963</name>
</gene>
<feature type="region of interest" description="Disordered" evidence="1">
    <location>
        <begin position="1"/>
        <end position="26"/>
    </location>
</feature>
<protein>
    <submittedName>
        <fullName evidence="2">Uncharacterized protein</fullName>
    </submittedName>
</protein>
<proteinExistence type="predicted"/>
<evidence type="ECO:0000313" key="2">
    <source>
        <dbReference type="EMBL" id="KAH3838555.1"/>
    </source>
</evidence>
<evidence type="ECO:0000256" key="1">
    <source>
        <dbReference type="SAM" id="MobiDB-lite"/>
    </source>
</evidence>
<dbReference type="EMBL" id="JAIWYP010000004">
    <property type="protein sequence ID" value="KAH3838555.1"/>
    <property type="molecule type" value="Genomic_DNA"/>
</dbReference>
<sequence>MEREGGQAVGRSCGRLTGKAGWRSGAGKDVRTGLVRVRAGGLAELRVCGWACGHADALWEAGRFDRWPATQAFQKRHKYAMFGNILSMHVIG</sequence>
<dbReference type="Proteomes" id="UP000828390">
    <property type="component" value="Unassembled WGS sequence"/>
</dbReference>
<keyword evidence="3" id="KW-1185">Reference proteome</keyword>
<name>A0A9D4KFE7_DREPO</name>
<accession>A0A9D4KFE7</accession>
<comment type="caution">
    <text evidence="2">The sequence shown here is derived from an EMBL/GenBank/DDBJ whole genome shotgun (WGS) entry which is preliminary data.</text>
</comment>
<reference evidence="2" key="1">
    <citation type="journal article" date="2019" name="bioRxiv">
        <title>The Genome of the Zebra Mussel, Dreissena polymorpha: A Resource for Invasive Species Research.</title>
        <authorList>
            <person name="McCartney M.A."/>
            <person name="Auch B."/>
            <person name="Kono T."/>
            <person name="Mallez S."/>
            <person name="Zhang Y."/>
            <person name="Obille A."/>
            <person name="Becker A."/>
            <person name="Abrahante J.E."/>
            <person name="Garbe J."/>
            <person name="Badalamenti J.P."/>
            <person name="Herman A."/>
            <person name="Mangelson H."/>
            <person name="Liachko I."/>
            <person name="Sullivan S."/>
            <person name="Sone E.D."/>
            <person name="Koren S."/>
            <person name="Silverstein K.A.T."/>
            <person name="Beckman K.B."/>
            <person name="Gohl D.M."/>
        </authorList>
    </citation>
    <scope>NUCLEOTIDE SEQUENCE</scope>
    <source>
        <strain evidence="2">Duluth1</strain>
        <tissue evidence="2">Whole animal</tissue>
    </source>
</reference>
<dbReference type="AlphaFoldDB" id="A0A9D4KFE7"/>
<organism evidence="2 3">
    <name type="scientific">Dreissena polymorpha</name>
    <name type="common">Zebra mussel</name>
    <name type="synonym">Mytilus polymorpha</name>
    <dbReference type="NCBI Taxonomy" id="45954"/>
    <lineage>
        <taxon>Eukaryota</taxon>
        <taxon>Metazoa</taxon>
        <taxon>Spiralia</taxon>
        <taxon>Lophotrochozoa</taxon>
        <taxon>Mollusca</taxon>
        <taxon>Bivalvia</taxon>
        <taxon>Autobranchia</taxon>
        <taxon>Heteroconchia</taxon>
        <taxon>Euheterodonta</taxon>
        <taxon>Imparidentia</taxon>
        <taxon>Neoheterodontei</taxon>
        <taxon>Myida</taxon>
        <taxon>Dreissenoidea</taxon>
        <taxon>Dreissenidae</taxon>
        <taxon>Dreissena</taxon>
    </lineage>
</organism>
<evidence type="ECO:0000313" key="3">
    <source>
        <dbReference type="Proteomes" id="UP000828390"/>
    </source>
</evidence>
<reference evidence="2" key="2">
    <citation type="submission" date="2020-11" db="EMBL/GenBank/DDBJ databases">
        <authorList>
            <person name="McCartney M.A."/>
            <person name="Auch B."/>
            <person name="Kono T."/>
            <person name="Mallez S."/>
            <person name="Becker A."/>
            <person name="Gohl D.M."/>
            <person name="Silverstein K.A.T."/>
            <person name="Koren S."/>
            <person name="Bechman K.B."/>
            <person name="Herman A."/>
            <person name="Abrahante J.E."/>
            <person name="Garbe J."/>
        </authorList>
    </citation>
    <scope>NUCLEOTIDE SEQUENCE</scope>
    <source>
        <strain evidence="2">Duluth1</strain>
        <tissue evidence="2">Whole animal</tissue>
    </source>
</reference>